<dbReference type="OrthoDB" id="5985073at2759"/>
<feature type="signal peptide" evidence="1">
    <location>
        <begin position="1"/>
        <end position="31"/>
    </location>
</feature>
<feature type="chain" id="PRO_5001599806" description="AB hydrolase-1 domain-containing protein" evidence="1">
    <location>
        <begin position="32"/>
        <end position="441"/>
    </location>
</feature>
<dbReference type="PANTHER" id="PTHR35560:SF3">
    <property type="entry name" value="PEPTIDASE S9 PROLYL OLIGOPEPTIDASE CATALYTIC DOMAIN-CONTAINING PROTEIN"/>
    <property type="match status" value="1"/>
</dbReference>
<proteinExistence type="predicted"/>
<name>A0A061H849_9BASI</name>
<organism evidence="2 3">
    <name type="scientific">Pseudozyma flocculosa PF-1</name>
    <dbReference type="NCBI Taxonomy" id="1277687"/>
    <lineage>
        <taxon>Eukaryota</taxon>
        <taxon>Fungi</taxon>
        <taxon>Dikarya</taxon>
        <taxon>Basidiomycota</taxon>
        <taxon>Ustilaginomycotina</taxon>
        <taxon>Ustilaginomycetes</taxon>
        <taxon>Ustilaginales</taxon>
        <taxon>Ustilaginaceae</taxon>
        <taxon>Pseudozyma</taxon>
    </lineage>
</organism>
<evidence type="ECO:0008006" key="4">
    <source>
        <dbReference type="Google" id="ProtNLM"/>
    </source>
</evidence>
<dbReference type="KEGG" id="pfp:PFL1_03317"/>
<dbReference type="GeneID" id="19317427"/>
<dbReference type="PANTHER" id="PTHR35560">
    <property type="entry name" value="BLL0132 PROTEIN"/>
    <property type="match status" value="1"/>
</dbReference>
<accession>A0A061H849</accession>
<keyword evidence="1" id="KW-0732">Signal</keyword>
<gene>
    <name evidence="2" type="ORF">PFL1_03317</name>
</gene>
<evidence type="ECO:0000256" key="1">
    <source>
        <dbReference type="SAM" id="SignalP"/>
    </source>
</evidence>
<dbReference type="HOGENOM" id="CLU_023751_3_0_1"/>
<dbReference type="AlphaFoldDB" id="A0A061H849"/>
<dbReference type="eggNOG" id="ENOG502S3VG">
    <property type="taxonomic scope" value="Eukaryota"/>
</dbReference>
<protein>
    <recommendedName>
        <fullName evidence="4">AB hydrolase-1 domain-containing protein</fullName>
    </recommendedName>
</protein>
<dbReference type="InterPro" id="IPR029058">
    <property type="entry name" value="AB_hydrolase_fold"/>
</dbReference>
<dbReference type="RefSeq" id="XP_007879025.1">
    <property type="nucleotide sequence ID" value="XM_007880834.1"/>
</dbReference>
<sequence length="441" mass="48382">MSPHAIAPMPALFAALAALLVCLAPVLRVAAYQAFPESDANRTFDTTFSISPPPGSVPPHLRGATFQLYNYITPDYDPSRVRRAVIALHGLGRDAWGYFDQTNEALHNATSRRDRKSKRPRLARDEVVIMAPLFMNDEDQGGFPVDEQGNPTTSALVWPKNKWAEGADTILPATIYDEDGDEVSAPGISSFEALDEVIRYFSNQSVFPRLNTIIIAGHSLGAQMVQRYALIGSVPSGETPVHFVVANPGSFAYLSDWRPRNYAGCPETFNAWKFGLGSYGQRYLSDFISQSLDTSNDIESVVARYRRRVVSYLFGLADDGLGDTGCEARAQGLNHLSRGRNFVKHLSGMDDGFPDTHSVEYIRGVAHDALGMFTSRAGLERLFYINLDGTELPTAVGDDDRGINRWLFEQMNSACGESTGTTTAILSSMMAAATAWWLVST</sequence>
<evidence type="ECO:0000313" key="2">
    <source>
        <dbReference type="EMBL" id="EPQ29027.1"/>
    </source>
</evidence>
<dbReference type="EMBL" id="KE361632">
    <property type="protein sequence ID" value="EPQ29027.1"/>
    <property type="molecule type" value="Genomic_DNA"/>
</dbReference>
<reference evidence="2 3" key="1">
    <citation type="journal article" date="2013" name="Plant Cell">
        <title>The transition from a phytopathogenic smut ancestor to an anamorphic biocontrol agent deciphered by comparative whole-genome analysis.</title>
        <authorList>
            <person name="Lefebvre F."/>
            <person name="Joly D.L."/>
            <person name="Labbe C."/>
            <person name="Teichmann B."/>
            <person name="Linning R."/>
            <person name="Belzile F."/>
            <person name="Bakkeren G."/>
            <person name="Belanger R.R."/>
        </authorList>
    </citation>
    <scope>NUCLEOTIDE SEQUENCE [LARGE SCALE GENOMIC DNA]</scope>
    <source>
        <strain evidence="2 3">PF-1</strain>
    </source>
</reference>
<dbReference type="Proteomes" id="UP000053664">
    <property type="component" value="Unassembled WGS sequence"/>
</dbReference>
<dbReference type="Gene3D" id="3.40.50.1820">
    <property type="entry name" value="alpha/beta hydrolase"/>
    <property type="match status" value="1"/>
</dbReference>
<evidence type="ECO:0000313" key="3">
    <source>
        <dbReference type="Proteomes" id="UP000053664"/>
    </source>
</evidence>
<dbReference type="SUPFAM" id="SSF53474">
    <property type="entry name" value="alpha/beta-Hydrolases"/>
    <property type="match status" value="1"/>
</dbReference>